<dbReference type="RefSeq" id="WP_123204856.1">
    <property type="nucleotide sequence ID" value="NZ_RBEE01000008.1"/>
</dbReference>
<organism evidence="1 2">
    <name type="scientific">Pedobacter jejuensis</name>
    <dbReference type="NCBI Taxonomy" id="1268550"/>
    <lineage>
        <taxon>Bacteria</taxon>
        <taxon>Pseudomonadati</taxon>
        <taxon>Bacteroidota</taxon>
        <taxon>Sphingobacteriia</taxon>
        <taxon>Sphingobacteriales</taxon>
        <taxon>Sphingobacteriaceae</taxon>
        <taxon>Pedobacter</taxon>
    </lineage>
</organism>
<dbReference type="OrthoDB" id="1119698at2"/>
<dbReference type="NCBIfam" id="TIGR04256">
    <property type="entry name" value="GxxExxY"/>
    <property type="match status" value="1"/>
</dbReference>
<dbReference type="EMBL" id="RBEE01000008">
    <property type="protein sequence ID" value="RNL55127.1"/>
    <property type="molecule type" value="Genomic_DNA"/>
</dbReference>
<evidence type="ECO:0000313" key="1">
    <source>
        <dbReference type="EMBL" id="RNL55127.1"/>
    </source>
</evidence>
<evidence type="ECO:0000313" key="2">
    <source>
        <dbReference type="Proteomes" id="UP000274046"/>
    </source>
</evidence>
<dbReference type="AlphaFoldDB" id="A0A3N0BYW3"/>
<comment type="caution">
    <text evidence="1">The sequence shown here is derived from an EMBL/GenBank/DDBJ whole genome shotgun (WGS) entry which is preliminary data.</text>
</comment>
<name>A0A3N0BYW3_9SPHI</name>
<dbReference type="Proteomes" id="UP000274046">
    <property type="component" value="Unassembled WGS sequence"/>
</dbReference>
<accession>A0A3N0BYW3</accession>
<dbReference type="Pfam" id="PF13366">
    <property type="entry name" value="PDDEXK_3"/>
    <property type="match status" value="1"/>
</dbReference>
<reference evidence="1 2" key="1">
    <citation type="submission" date="2018-10" db="EMBL/GenBank/DDBJ databases">
        <title>Genome sequencing of Pedobacter jejuensis TNB23.</title>
        <authorList>
            <person name="Cho Y.-J."/>
            <person name="Cho A."/>
            <person name="Kim O.-S."/>
        </authorList>
    </citation>
    <scope>NUCLEOTIDE SEQUENCE [LARGE SCALE GENOMIC DNA]</scope>
    <source>
        <strain evidence="1 2">TNB23</strain>
    </source>
</reference>
<keyword evidence="2" id="KW-1185">Reference proteome</keyword>
<gene>
    <name evidence="1" type="ORF">D7004_05425</name>
</gene>
<sequence length="125" mass="14185">MKEDLLTRTIIGLAIDVHKALGPGLLESAYKECLFYKIENAGFLVEKEKMMSLTFEDIKIDCGYRIDILVENNLVLELKSVEKIADIHLAQTLTYMKLGGFKYGLLINFNVLLLKDGIKRVINGY</sequence>
<protein>
    <submittedName>
        <fullName evidence="1">GxxExxY protein</fullName>
    </submittedName>
</protein>
<proteinExistence type="predicted"/>
<dbReference type="InterPro" id="IPR026350">
    <property type="entry name" value="GxxExxY"/>
</dbReference>